<protein>
    <submittedName>
        <fullName evidence="2">Uncharacterized protein</fullName>
    </submittedName>
</protein>
<gene>
    <name evidence="2" type="ORF">VIBNISOn1_150026</name>
</gene>
<feature type="transmembrane region" description="Helical" evidence="1">
    <location>
        <begin position="6"/>
        <end position="24"/>
    </location>
</feature>
<accession>A0AAV2VL89</accession>
<comment type="caution">
    <text evidence="2">The sequence shown here is derived from an EMBL/GenBank/DDBJ whole genome shotgun (WGS) entry which is preliminary data.</text>
</comment>
<evidence type="ECO:0000256" key="1">
    <source>
        <dbReference type="SAM" id="Phobius"/>
    </source>
</evidence>
<proteinExistence type="predicted"/>
<dbReference type="Proteomes" id="UP000018211">
    <property type="component" value="Unassembled WGS sequence"/>
</dbReference>
<dbReference type="AlphaFoldDB" id="A0AAV2VL89"/>
<keyword evidence="1" id="KW-0472">Membrane</keyword>
<evidence type="ECO:0000313" key="2">
    <source>
        <dbReference type="EMBL" id="CCO45472.1"/>
    </source>
</evidence>
<feature type="transmembrane region" description="Helical" evidence="1">
    <location>
        <begin position="69"/>
        <end position="95"/>
    </location>
</feature>
<dbReference type="EMBL" id="CAOF01000057">
    <property type="protein sequence ID" value="CCO45472.1"/>
    <property type="molecule type" value="Genomic_DNA"/>
</dbReference>
<keyword evidence="1" id="KW-0812">Transmembrane</keyword>
<feature type="transmembrane region" description="Helical" evidence="1">
    <location>
        <begin position="45"/>
        <end position="63"/>
    </location>
</feature>
<evidence type="ECO:0000313" key="3">
    <source>
        <dbReference type="Proteomes" id="UP000018211"/>
    </source>
</evidence>
<reference evidence="2 3" key="1">
    <citation type="journal article" date="2013" name="ISME J.">
        <title>Comparative genomics of pathogenic lineages of Vibrio nigripulchritudo identifies virulence-associated traits.</title>
        <authorList>
            <person name="Goudenege D."/>
            <person name="Labreuche Y."/>
            <person name="Krin E."/>
            <person name="Ansquer D."/>
            <person name="Mangenot S."/>
            <person name="Calteau A."/>
            <person name="Medigue C."/>
            <person name="Mazel D."/>
            <person name="Polz M.F."/>
            <person name="Le Roux F."/>
        </authorList>
    </citation>
    <scope>NUCLEOTIDE SEQUENCE [LARGE SCALE GENOMIC DNA]</scope>
    <source>
        <strain evidence="2 3">SOn1</strain>
    </source>
</reference>
<organism evidence="2 3">
    <name type="scientific">Vibrio nigripulchritudo SOn1</name>
    <dbReference type="NCBI Taxonomy" id="1238450"/>
    <lineage>
        <taxon>Bacteria</taxon>
        <taxon>Pseudomonadati</taxon>
        <taxon>Pseudomonadota</taxon>
        <taxon>Gammaproteobacteria</taxon>
        <taxon>Vibrionales</taxon>
        <taxon>Vibrionaceae</taxon>
        <taxon>Vibrio</taxon>
    </lineage>
</organism>
<name>A0AAV2VL89_9VIBR</name>
<keyword evidence="1" id="KW-1133">Transmembrane helix</keyword>
<sequence>MYLSKAHSSQIVLTILIIPNNMYLKCMLLGDGMDFKRVSEIGGTVMIVSLLIMTATLLISFPYANHFSIIQQAIAHIGTIIFAGVFKVGYVAYIVGRYERNLSF</sequence>